<gene>
    <name evidence="5" type="ORF">CDQ84_18545</name>
</gene>
<dbReference type="SMART" id="SM00530">
    <property type="entry name" value="HTH_XRE"/>
    <property type="match status" value="1"/>
</dbReference>
<dbReference type="PANTHER" id="PTHR46797:SF23">
    <property type="entry name" value="HTH-TYPE TRANSCRIPTIONAL REGULATOR SUTR"/>
    <property type="match status" value="1"/>
</dbReference>
<accession>A0A2K2EZE0</accession>
<organism evidence="5 6">
    <name type="scientific">Clostridium thermosuccinogenes</name>
    <dbReference type="NCBI Taxonomy" id="84032"/>
    <lineage>
        <taxon>Bacteria</taxon>
        <taxon>Bacillati</taxon>
        <taxon>Bacillota</taxon>
        <taxon>Clostridia</taxon>
        <taxon>Eubacteriales</taxon>
        <taxon>Clostridiaceae</taxon>
        <taxon>Clostridium</taxon>
    </lineage>
</organism>
<keyword evidence="3" id="KW-0804">Transcription</keyword>
<evidence type="ECO:0000256" key="3">
    <source>
        <dbReference type="ARBA" id="ARBA00023163"/>
    </source>
</evidence>
<protein>
    <submittedName>
        <fullName evidence="5">Transcriptional regulator</fullName>
    </submittedName>
</protein>
<dbReference type="EMBL" id="NIOJ01000095">
    <property type="protein sequence ID" value="PNT94676.1"/>
    <property type="molecule type" value="Genomic_DNA"/>
</dbReference>
<evidence type="ECO:0000259" key="4">
    <source>
        <dbReference type="PROSITE" id="PS50943"/>
    </source>
</evidence>
<dbReference type="OrthoDB" id="371153at2"/>
<name>A0A2K2EZE0_9CLOT</name>
<dbReference type="GO" id="GO:0003677">
    <property type="term" value="F:DNA binding"/>
    <property type="evidence" value="ECO:0007669"/>
    <property type="project" value="UniProtKB-KW"/>
</dbReference>
<dbReference type="KEGG" id="cthd:CDO33_17110"/>
<dbReference type="InterPro" id="IPR010982">
    <property type="entry name" value="Lambda_DNA-bd_dom_sf"/>
</dbReference>
<keyword evidence="2" id="KW-0238">DNA-binding</keyword>
<keyword evidence="1" id="KW-0805">Transcription regulation</keyword>
<dbReference type="InterPro" id="IPR001387">
    <property type="entry name" value="Cro/C1-type_HTH"/>
</dbReference>
<feature type="domain" description="HTH cro/C1-type" evidence="4">
    <location>
        <begin position="12"/>
        <end position="66"/>
    </location>
</feature>
<dbReference type="AlphaFoldDB" id="A0A2K2EZE0"/>
<sequence>MLDIAIIVGERVRHYRNKAGFSQDELAQKAGLHYTYIGQIERGEKNATLESIAKIAYALQVPLEVLFENIVTGNTDNPFASEAYSLISSLPLTEQKMLLDLIKQIIAYKNS</sequence>
<dbReference type="GO" id="GO:0005829">
    <property type="term" value="C:cytosol"/>
    <property type="evidence" value="ECO:0007669"/>
    <property type="project" value="TreeGrafter"/>
</dbReference>
<proteinExistence type="predicted"/>
<dbReference type="InterPro" id="IPR050807">
    <property type="entry name" value="TransReg_Diox_bact_type"/>
</dbReference>
<dbReference type="Proteomes" id="UP000236151">
    <property type="component" value="Unassembled WGS sequence"/>
</dbReference>
<dbReference type="CDD" id="cd00093">
    <property type="entry name" value="HTH_XRE"/>
    <property type="match status" value="1"/>
</dbReference>
<dbReference type="GO" id="GO:0003700">
    <property type="term" value="F:DNA-binding transcription factor activity"/>
    <property type="evidence" value="ECO:0007669"/>
    <property type="project" value="TreeGrafter"/>
</dbReference>
<dbReference type="PROSITE" id="PS50943">
    <property type="entry name" value="HTH_CROC1"/>
    <property type="match status" value="1"/>
</dbReference>
<dbReference type="SUPFAM" id="SSF47413">
    <property type="entry name" value="lambda repressor-like DNA-binding domains"/>
    <property type="match status" value="1"/>
</dbReference>
<evidence type="ECO:0000256" key="1">
    <source>
        <dbReference type="ARBA" id="ARBA00023015"/>
    </source>
</evidence>
<comment type="caution">
    <text evidence="5">The sequence shown here is derived from an EMBL/GenBank/DDBJ whole genome shotgun (WGS) entry which is preliminary data.</text>
</comment>
<dbReference type="Gene3D" id="1.10.260.40">
    <property type="entry name" value="lambda repressor-like DNA-binding domains"/>
    <property type="match status" value="1"/>
</dbReference>
<evidence type="ECO:0000313" key="6">
    <source>
        <dbReference type="Proteomes" id="UP000236151"/>
    </source>
</evidence>
<dbReference type="Pfam" id="PF01381">
    <property type="entry name" value="HTH_3"/>
    <property type="match status" value="1"/>
</dbReference>
<evidence type="ECO:0000256" key="2">
    <source>
        <dbReference type="ARBA" id="ARBA00023125"/>
    </source>
</evidence>
<dbReference type="PANTHER" id="PTHR46797">
    <property type="entry name" value="HTH-TYPE TRANSCRIPTIONAL REGULATOR"/>
    <property type="match status" value="1"/>
</dbReference>
<reference evidence="5 6" key="1">
    <citation type="submission" date="2017-06" db="EMBL/GenBank/DDBJ databases">
        <title>Investigating the central metabolism of Clostridium thermosuccinogenes.</title>
        <authorList>
            <person name="Koendjbiharie J.G."/>
            <person name="van Kranenburg R."/>
        </authorList>
    </citation>
    <scope>NUCLEOTIDE SEQUENCE [LARGE SCALE GENOMIC DNA]</scope>
    <source>
        <strain evidence="5 6">DSM 5806</strain>
    </source>
</reference>
<dbReference type="RefSeq" id="WP_103083214.1">
    <property type="nucleotide sequence ID" value="NZ_CP021850.1"/>
</dbReference>
<evidence type="ECO:0000313" key="5">
    <source>
        <dbReference type="EMBL" id="PNT94676.1"/>
    </source>
</evidence>
<keyword evidence="6" id="KW-1185">Reference proteome</keyword>